<keyword evidence="2" id="KW-1185">Reference proteome</keyword>
<accession>A0A0P9CPP6</accession>
<gene>
    <name evidence="1" type="ORF">SE17_40470</name>
</gene>
<dbReference type="Gene3D" id="3.30.310.50">
    <property type="entry name" value="Alpha-D-phosphohexomutase, C-terminal domain"/>
    <property type="match status" value="1"/>
</dbReference>
<dbReference type="EMBL" id="LJCR01003042">
    <property type="protein sequence ID" value="KPV47992.1"/>
    <property type="molecule type" value="Genomic_DNA"/>
</dbReference>
<dbReference type="AlphaFoldDB" id="A0A0P9CPP6"/>
<evidence type="ECO:0000313" key="1">
    <source>
        <dbReference type="EMBL" id="KPV47992.1"/>
    </source>
</evidence>
<proteinExistence type="predicted"/>
<feature type="non-terminal residue" evidence="1">
    <location>
        <position position="1"/>
    </location>
</feature>
<sequence length="121" mass="13824">FPSFYPIVDGIFAIVKIMELLTLRGASLSQVIHELPRYSMSQTRVPCRWEHKGKVMRILNQQYQERRLEQVDGIKIDLGNEWVLILPDPDGPFFHIIAEGSSDEQARVLAEKYAGLVTGLQ</sequence>
<protein>
    <recommendedName>
        <fullName evidence="3">Nucleotidyl transferase</fullName>
    </recommendedName>
</protein>
<evidence type="ECO:0000313" key="2">
    <source>
        <dbReference type="Proteomes" id="UP000050509"/>
    </source>
</evidence>
<dbReference type="GO" id="GO:0016868">
    <property type="term" value="F:intramolecular phosphotransferase activity"/>
    <property type="evidence" value="ECO:0007669"/>
    <property type="project" value="InterPro"/>
</dbReference>
<reference evidence="1 2" key="1">
    <citation type="submission" date="2015-09" db="EMBL/GenBank/DDBJ databases">
        <title>Draft genome sequence of Kouleothrix aurantiaca JCM 19913.</title>
        <authorList>
            <person name="Hemp J."/>
        </authorList>
    </citation>
    <scope>NUCLEOTIDE SEQUENCE [LARGE SCALE GENOMIC DNA]</scope>
    <source>
        <strain evidence="1 2">COM-B</strain>
    </source>
</reference>
<name>A0A0P9CPP6_9CHLR</name>
<dbReference type="InterPro" id="IPR036900">
    <property type="entry name" value="A-D-PHexomutase_C_sf"/>
</dbReference>
<dbReference type="PATRIC" id="fig|186479.3.peg.6363"/>
<organism evidence="1 2">
    <name type="scientific">Kouleothrix aurantiaca</name>
    <dbReference type="NCBI Taxonomy" id="186479"/>
    <lineage>
        <taxon>Bacteria</taxon>
        <taxon>Bacillati</taxon>
        <taxon>Chloroflexota</taxon>
        <taxon>Chloroflexia</taxon>
        <taxon>Chloroflexales</taxon>
        <taxon>Roseiflexineae</taxon>
        <taxon>Roseiflexaceae</taxon>
        <taxon>Kouleothrix</taxon>
    </lineage>
</organism>
<dbReference type="SUPFAM" id="SSF55957">
    <property type="entry name" value="Phosphoglucomutase, C-terminal domain"/>
    <property type="match status" value="1"/>
</dbReference>
<evidence type="ECO:0008006" key="3">
    <source>
        <dbReference type="Google" id="ProtNLM"/>
    </source>
</evidence>
<dbReference type="Proteomes" id="UP000050509">
    <property type="component" value="Unassembled WGS sequence"/>
</dbReference>
<comment type="caution">
    <text evidence="1">The sequence shown here is derived from an EMBL/GenBank/DDBJ whole genome shotgun (WGS) entry which is preliminary data.</text>
</comment>